<dbReference type="InterPro" id="IPR012924">
    <property type="entry name" value="TfuA_core"/>
</dbReference>
<evidence type="ECO:0000313" key="4">
    <source>
        <dbReference type="Proteomes" id="UP000295497"/>
    </source>
</evidence>
<organism evidence="3 4">
    <name type="scientific">Sorangium cellulosum</name>
    <name type="common">Polyangium cellulosum</name>
    <dbReference type="NCBI Taxonomy" id="56"/>
    <lineage>
        <taxon>Bacteria</taxon>
        <taxon>Pseudomonadati</taxon>
        <taxon>Myxococcota</taxon>
        <taxon>Polyangia</taxon>
        <taxon>Polyangiales</taxon>
        <taxon>Polyangiaceae</taxon>
        <taxon>Sorangium</taxon>
    </lineage>
</organism>
<proteinExistence type="predicted"/>
<dbReference type="EMBL" id="CP012672">
    <property type="protein sequence ID" value="AUX32375.1"/>
    <property type="molecule type" value="Genomic_DNA"/>
</dbReference>
<dbReference type="RefSeq" id="WP_207217920.1">
    <property type="nucleotide sequence ID" value="NZ_CP012672.1"/>
</dbReference>
<sequence length="482" mass="51793">MSVIVFTGPTLSAADGAALLDGAVFLPPVAQGDVYRASQEKPWAIGIIDGYFERLPSVWHKEILWAMAHGVHVFGSASMGALRAAELHPFGMAGVGAVFEAFRSGALTDDDEVAIAHAPAEDGYRPLSDAMVNIRATLDAAVAASALRRETAAALVALAKRTFYAQRSFARLLAEGAAAGAARPEELDALRRFLPDGRVDQKRRDAVAMLEAMAALRARDPGPLRVAYHFAYTDVWDQACRRAGRGSVAAGQGARAGESAAPEARPGGGPAGARSRRAEGALQPELLLDELRLEGPLSYAHAVHGALARALALSEARRHGVEVPVELFEEILAQIRRERGLLTSESTRAWLAEQALDVEGLTLLVQREARLRWAQAVFGIEVERLLVDHLRMTGRYAELAARALEKQEVLAAAGVEAPALEDLGLTRQALLDWYFGEVAGRPVPPHLDGYAASLGLDDQDELLLVLAREHERRRRARPPAGG</sequence>
<feature type="domain" description="TfuA-like core" evidence="2">
    <location>
        <begin position="49"/>
        <end position="168"/>
    </location>
</feature>
<evidence type="ECO:0000259" key="2">
    <source>
        <dbReference type="Pfam" id="PF07812"/>
    </source>
</evidence>
<reference evidence="3 4" key="1">
    <citation type="submission" date="2015-09" db="EMBL/GenBank/DDBJ databases">
        <title>Sorangium comparison.</title>
        <authorList>
            <person name="Zaburannyi N."/>
            <person name="Bunk B."/>
            <person name="Overmann J."/>
            <person name="Mueller R."/>
        </authorList>
    </citation>
    <scope>NUCLEOTIDE SEQUENCE [LARGE SCALE GENOMIC DNA]</scope>
    <source>
        <strain evidence="3 4">So ce836</strain>
    </source>
</reference>
<protein>
    <recommendedName>
        <fullName evidence="2">TfuA-like core domain-containing protein</fullName>
    </recommendedName>
</protein>
<evidence type="ECO:0000313" key="3">
    <source>
        <dbReference type="EMBL" id="AUX32375.1"/>
    </source>
</evidence>
<name>A0A4P2QQF5_SORCE</name>
<dbReference type="Pfam" id="PF07812">
    <property type="entry name" value="TfuA"/>
    <property type="match status" value="1"/>
</dbReference>
<dbReference type="Proteomes" id="UP000295497">
    <property type="component" value="Chromosome"/>
</dbReference>
<feature type="region of interest" description="Disordered" evidence="1">
    <location>
        <begin position="251"/>
        <end position="277"/>
    </location>
</feature>
<evidence type="ECO:0000256" key="1">
    <source>
        <dbReference type="SAM" id="MobiDB-lite"/>
    </source>
</evidence>
<dbReference type="AlphaFoldDB" id="A0A4P2QQF5"/>
<gene>
    <name evidence="3" type="ORF">SOCE836_045120</name>
</gene>
<feature type="compositionally biased region" description="Low complexity" evidence="1">
    <location>
        <begin position="253"/>
        <end position="265"/>
    </location>
</feature>
<accession>A0A4P2QQF5</accession>